<evidence type="ECO:0000256" key="8">
    <source>
        <dbReference type="ARBA" id="ARBA00022692"/>
    </source>
</evidence>
<dbReference type="InterPro" id="IPR034335">
    <property type="entry name" value="PGES2_C"/>
</dbReference>
<dbReference type="GeneID" id="100118449"/>
<dbReference type="PROSITE" id="PS51354">
    <property type="entry name" value="GLUTAREDOXIN_2"/>
    <property type="match status" value="1"/>
</dbReference>
<keyword evidence="22" id="KW-1185">Reference proteome</keyword>
<dbReference type="InParanoid" id="A0A7M7GCQ7"/>
<dbReference type="GO" id="GO:0005739">
    <property type="term" value="C:mitochondrion"/>
    <property type="evidence" value="ECO:0007669"/>
    <property type="project" value="TreeGrafter"/>
</dbReference>
<keyword evidence="7" id="KW-0643">Prostaglandin biosynthesis</keyword>
<evidence type="ECO:0000256" key="6">
    <source>
        <dbReference type="ARBA" id="ARBA00022516"/>
    </source>
</evidence>
<keyword evidence="6" id="KW-0444">Lipid biosynthesis</keyword>
<dbReference type="CDD" id="cd03197">
    <property type="entry name" value="GST_C_mPGES2"/>
    <property type="match status" value="1"/>
</dbReference>
<dbReference type="SUPFAM" id="SSF47616">
    <property type="entry name" value="GST C-terminal domain-like"/>
    <property type="match status" value="1"/>
</dbReference>
<dbReference type="InterPro" id="IPR040079">
    <property type="entry name" value="Glutathione_S-Trfase"/>
</dbReference>
<dbReference type="SFLD" id="SFLDG01182">
    <property type="entry name" value="Prostaglandin_E_synthase_like"/>
    <property type="match status" value="1"/>
</dbReference>
<dbReference type="Proteomes" id="UP000002358">
    <property type="component" value="Chromosome 1"/>
</dbReference>
<evidence type="ECO:0000256" key="16">
    <source>
        <dbReference type="ARBA" id="ARBA00023931"/>
    </source>
</evidence>
<evidence type="ECO:0000256" key="12">
    <source>
        <dbReference type="ARBA" id="ARBA00023136"/>
    </source>
</evidence>
<dbReference type="GO" id="GO:0001516">
    <property type="term" value="P:prostaglandin biosynthetic process"/>
    <property type="evidence" value="ECO:0007669"/>
    <property type="project" value="UniProtKB-UniPathway"/>
</dbReference>
<feature type="transmembrane region" description="Helical" evidence="19">
    <location>
        <begin position="87"/>
        <end position="107"/>
    </location>
</feature>
<evidence type="ECO:0000256" key="9">
    <source>
        <dbReference type="ARBA" id="ARBA00022832"/>
    </source>
</evidence>
<dbReference type="PANTHER" id="PTHR12782">
    <property type="entry name" value="MICROSOMAL PROSTAGLANDIN E SYNTHASE-2"/>
    <property type="match status" value="1"/>
</dbReference>
<dbReference type="InterPro" id="IPR036282">
    <property type="entry name" value="Glutathione-S-Trfase_C_sf"/>
</dbReference>
<dbReference type="SFLD" id="SFLDG01203">
    <property type="entry name" value="Prostaglandin_E_synthase_like1"/>
    <property type="match status" value="1"/>
</dbReference>
<dbReference type="EnsemblMetazoa" id="XM_001602364">
    <property type="protein sequence ID" value="XP_001602414"/>
    <property type="gene ID" value="LOC100118449"/>
</dbReference>
<dbReference type="Gene3D" id="1.20.1050.10">
    <property type="match status" value="1"/>
</dbReference>
<evidence type="ECO:0000256" key="2">
    <source>
        <dbReference type="ARBA" id="ARBA00007409"/>
    </source>
</evidence>
<dbReference type="AlphaFoldDB" id="A0A7M7GCQ7"/>
<dbReference type="CTD" id="39856"/>
<comment type="catalytic activity">
    <reaction evidence="16">
        <text>prostaglandin H2 = prostaglandin E2</text>
        <dbReference type="Rhea" id="RHEA:12893"/>
        <dbReference type="ChEBI" id="CHEBI:57405"/>
        <dbReference type="ChEBI" id="CHEBI:606564"/>
        <dbReference type="EC" id="5.3.99.3"/>
    </reaction>
    <physiologicalReaction direction="left-to-right" evidence="16">
        <dbReference type="Rhea" id="RHEA:12894"/>
    </physiologicalReaction>
</comment>
<evidence type="ECO:0000313" key="21">
    <source>
        <dbReference type="EnsemblMetazoa" id="XP_001602414"/>
    </source>
</evidence>
<reference evidence="21" key="1">
    <citation type="submission" date="2021-01" db="UniProtKB">
        <authorList>
            <consortium name="EnsemblMetazoa"/>
        </authorList>
    </citation>
    <scope>IDENTIFICATION</scope>
</reference>
<comment type="subcellular location">
    <subcellularLocation>
        <location evidence="18">Endomembrane system</location>
        <topology evidence="18">Single-pass membrane protein</topology>
    </subcellularLocation>
</comment>
<keyword evidence="12 19" id="KW-0472">Membrane</keyword>
<accession>A0A7M7GCQ7</accession>
<keyword evidence="5" id="KW-0644">Prostaglandin metabolism</keyword>
<keyword evidence="8 19" id="KW-0812">Transmembrane</keyword>
<dbReference type="InterPro" id="IPR011767">
    <property type="entry name" value="GLR_AS"/>
</dbReference>
<comment type="similarity">
    <text evidence="2">Belongs to the GST superfamily.</text>
</comment>
<keyword evidence="9" id="KW-0276">Fatty acid metabolism</keyword>
<dbReference type="PANTHER" id="PTHR12782:SF5">
    <property type="entry name" value="PROSTAGLANDIN E SYNTHASE 2"/>
    <property type="match status" value="1"/>
</dbReference>
<proteinExistence type="inferred from homology"/>
<evidence type="ECO:0000256" key="15">
    <source>
        <dbReference type="ARBA" id="ARBA00023930"/>
    </source>
</evidence>
<evidence type="ECO:0000256" key="10">
    <source>
        <dbReference type="ARBA" id="ARBA00022989"/>
    </source>
</evidence>
<dbReference type="Gene3D" id="3.40.30.10">
    <property type="entry name" value="Glutaredoxin"/>
    <property type="match status" value="1"/>
</dbReference>
<evidence type="ECO:0000256" key="11">
    <source>
        <dbReference type="ARBA" id="ARBA00023098"/>
    </source>
</evidence>
<dbReference type="PROSITE" id="PS00195">
    <property type="entry name" value="GLUTAREDOXIN_1"/>
    <property type="match status" value="1"/>
</dbReference>
<dbReference type="SMR" id="A0A7M7GCQ7"/>
<evidence type="ECO:0000256" key="17">
    <source>
        <dbReference type="ARBA" id="ARBA00031041"/>
    </source>
</evidence>
<evidence type="ECO:0000256" key="5">
    <source>
        <dbReference type="ARBA" id="ARBA00022501"/>
    </source>
</evidence>
<evidence type="ECO:0000256" key="14">
    <source>
        <dbReference type="ARBA" id="ARBA00023235"/>
    </source>
</evidence>
<keyword evidence="13" id="KW-0275">Fatty acid biosynthesis</keyword>
<keyword evidence="10 19" id="KW-1133">Transmembrane helix</keyword>
<keyword evidence="14" id="KW-0413">Isomerase</keyword>
<keyword evidence="11" id="KW-0443">Lipid metabolism</keyword>
<comment type="catalytic activity">
    <reaction evidence="15">
        <text>prostaglandin H2 = (12S)-hydroxy-(5Z,8E,10E)-heptadecatrienoate + malonaldehyde</text>
        <dbReference type="Rhea" id="RHEA:48644"/>
        <dbReference type="ChEBI" id="CHEBI:57405"/>
        <dbReference type="ChEBI" id="CHEBI:90694"/>
        <dbReference type="ChEBI" id="CHEBI:566274"/>
    </reaction>
    <physiologicalReaction direction="left-to-right" evidence="15">
        <dbReference type="Rhea" id="RHEA:48645"/>
    </physiologicalReaction>
</comment>
<sequence length="435" mass="49405">MLKTVTVTALQNRIQTVSTIETLVARYLRVAVGVVGLLKMAVLCRFRGFARKTKYLQETLFLNDVTSSSSASRSLCTYVQQPKSRSILKFSLIGAGVGVVAGAGYAISKINDARKKLALEGTEVEVKVLKYKPDVKPSRKIVSPVDTTGLKLTLFQYQTCPFCCKVRVLLDYYGLSYDVVEVDPVLRREVSWSDYRKVPILLAKVNKGYQPLNDSSLIVSVLASFLHDKSQKIDELSKCYPVIAMHDEKGVFKHEIVNKYFLMYQNSTPKDRSLNDIVEERKWRKWADDVFVHTLCPNVYRTLGEAYQTFNWFSDVGRWEEYFPSWERAIMVNVGALAMWLISKKLKKRHHLKEDVRESFYDEINIWLNAIKARGGTFMGGANPDLSDLAVYGVLKSIEGCEAFQDALKYTQLGTWYNAVKEKVDSHAGSVYLSN</sequence>
<organism evidence="21 22">
    <name type="scientific">Nasonia vitripennis</name>
    <name type="common">Parasitic wasp</name>
    <dbReference type="NCBI Taxonomy" id="7425"/>
    <lineage>
        <taxon>Eukaryota</taxon>
        <taxon>Metazoa</taxon>
        <taxon>Ecdysozoa</taxon>
        <taxon>Arthropoda</taxon>
        <taxon>Hexapoda</taxon>
        <taxon>Insecta</taxon>
        <taxon>Pterygota</taxon>
        <taxon>Neoptera</taxon>
        <taxon>Endopterygota</taxon>
        <taxon>Hymenoptera</taxon>
        <taxon>Apocrita</taxon>
        <taxon>Proctotrupomorpha</taxon>
        <taxon>Chalcidoidea</taxon>
        <taxon>Pteromalidae</taxon>
        <taxon>Pteromalinae</taxon>
        <taxon>Nasonia</taxon>
    </lineage>
</organism>
<comment type="pathway">
    <text evidence="1">Lipid metabolism; prostaglandin biosynthesis.</text>
</comment>
<evidence type="ECO:0000256" key="18">
    <source>
        <dbReference type="ARBA" id="ARBA00037847"/>
    </source>
</evidence>
<dbReference type="SUPFAM" id="SSF52833">
    <property type="entry name" value="Thioredoxin-like"/>
    <property type="match status" value="1"/>
</dbReference>
<evidence type="ECO:0000259" key="20">
    <source>
        <dbReference type="Pfam" id="PF13417"/>
    </source>
</evidence>
<dbReference type="FunCoup" id="A0A7M7GCQ7">
    <property type="interactions" value="1369"/>
</dbReference>
<dbReference type="InterPro" id="IPR004045">
    <property type="entry name" value="Glutathione_S-Trfase_N"/>
</dbReference>
<evidence type="ECO:0000256" key="7">
    <source>
        <dbReference type="ARBA" id="ARBA00022585"/>
    </source>
</evidence>
<dbReference type="SFLD" id="SFLDS00019">
    <property type="entry name" value="Glutathione_Transferase_(cytos"/>
    <property type="match status" value="1"/>
</dbReference>
<dbReference type="Pfam" id="PF13417">
    <property type="entry name" value="GST_N_3"/>
    <property type="match status" value="1"/>
</dbReference>
<evidence type="ECO:0000256" key="1">
    <source>
        <dbReference type="ARBA" id="ARBA00004702"/>
    </source>
</evidence>
<feature type="transmembrane region" description="Helical" evidence="19">
    <location>
        <begin position="27"/>
        <end position="46"/>
    </location>
</feature>
<evidence type="ECO:0000313" key="22">
    <source>
        <dbReference type="Proteomes" id="UP000002358"/>
    </source>
</evidence>
<dbReference type="InterPro" id="IPR034334">
    <property type="entry name" value="PGES2"/>
</dbReference>
<dbReference type="EC" id="5.3.99.3" evidence="3"/>
<dbReference type="OrthoDB" id="423541at2759"/>
<name>A0A7M7GCQ7_NASVI</name>
<dbReference type="UniPathway" id="UPA00662"/>
<dbReference type="RefSeq" id="XP_001602414.3">
    <property type="nucleotide sequence ID" value="XM_001602364.6"/>
</dbReference>
<dbReference type="InterPro" id="IPR036249">
    <property type="entry name" value="Thioredoxin-like_sf"/>
</dbReference>
<dbReference type="GO" id="GO:0050220">
    <property type="term" value="F:prostaglandin-E synthase activity"/>
    <property type="evidence" value="ECO:0007669"/>
    <property type="project" value="UniProtKB-EC"/>
</dbReference>
<protein>
    <recommendedName>
        <fullName evidence="4">Prostaglandin E synthase 2</fullName>
        <ecNumber evidence="3">5.3.99.3</ecNumber>
    </recommendedName>
    <alternativeName>
        <fullName evidence="17">Microsomal prostaglandin E synthase 2</fullName>
    </alternativeName>
</protein>
<dbReference type="KEGG" id="nvi:100118449"/>
<evidence type="ECO:0000256" key="13">
    <source>
        <dbReference type="ARBA" id="ARBA00023160"/>
    </source>
</evidence>
<evidence type="ECO:0000256" key="4">
    <source>
        <dbReference type="ARBA" id="ARBA00019474"/>
    </source>
</evidence>
<evidence type="ECO:0000256" key="3">
    <source>
        <dbReference type="ARBA" id="ARBA00012203"/>
    </source>
</evidence>
<feature type="domain" description="GST N-terminal" evidence="20">
    <location>
        <begin position="154"/>
        <end position="223"/>
    </location>
</feature>
<dbReference type="GO" id="GO:0012505">
    <property type="term" value="C:endomembrane system"/>
    <property type="evidence" value="ECO:0007669"/>
    <property type="project" value="UniProtKB-SubCell"/>
</dbReference>
<dbReference type="Gene3D" id="6.20.200.30">
    <property type="match status" value="1"/>
</dbReference>
<evidence type="ECO:0000256" key="19">
    <source>
        <dbReference type="SAM" id="Phobius"/>
    </source>
</evidence>